<dbReference type="Pfam" id="PF00646">
    <property type="entry name" value="F-box"/>
    <property type="match status" value="1"/>
</dbReference>
<evidence type="ECO:0000259" key="1">
    <source>
        <dbReference type="PROSITE" id="PS50181"/>
    </source>
</evidence>
<evidence type="ECO:0000313" key="2">
    <source>
        <dbReference type="EMBL" id="CRL23882.1"/>
    </source>
</evidence>
<dbReference type="CDD" id="cd09917">
    <property type="entry name" value="F-box_SF"/>
    <property type="match status" value="1"/>
</dbReference>
<keyword evidence="3" id="KW-1185">Reference proteome</keyword>
<dbReference type="InterPro" id="IPR001810">
    <property type="entry name" value="F-box_dom"/>
</dbReference>
<proteinExistence type="predicted"/>
<evidence type="ECO:0000313" key="3">
    <source>
        <dbReference type="Proteomes" id="UP000053732"/>
    </source>
</evidence>
<dbReference type="InterPro" id="IPR036047">
    <property type="entry name" value="F-box-like_dom_sf"/>
</dbReference>
<sequence>MDSTTQPILAGFMALRDNSSRRAALNEILDNLSPHEIREVKCRFETMTFQCDLLGKLPFELVAMLVKYLDLADLVLLRRVSKRWHVLLSSPIVVTAAIRYHMGKSVIKPDFTPANLNALIKKRIRAERGLPAVVVEVPYDSSPDIDDAPNRDAISCSNGVCAWIEESTDRTTIFVVSLPTGENRTLTTANREEFTHVQVSDILISATSVRGYCHVWNMRNQQHKSFRIPSLQFGHYISIGSKVMLSYADSVVHFCFDSGVARSIQIGSFILSLSLHAEEDGFSVVCLRLKHDNNIQLWEYAGLFWEAYHLQTQKFSVHDNKFICVWEQYQELPFRHDELWGSKYTLGDTTPKYRACLRPGQSSTLLENRTTEAYRRALYPTDDPPLRDSVEFGSLSFSLEADDRITVHFHTPKPNSRSPHVNLDYSAQGRGLIYCFENSHLSGTTILHIGVEFSDPSRVRDAKAYRFESSTSVAFPHELFCTSAFGDGDFVIFPADGKIWIWCFDETWRPSSLLNMRIASW</sequence>
<dbReference type="Proteomes" id="UP000053732">
    <property type="component" value="Unassembled WGS sequence"/>
</dbReference>
<dbReference type="AlphaFoldDB" id="A0A0G4PC46"/>
<name>A0A0G4PC46_PENC3</name>
<accession>A0A0G4PC46</accession>
<protein>
    <submittedName>
        <fullName evidence="2">Cyclin-like F-box</fullName>
    </submittedName>
</protein>
<feature type="domain" description="F-box" evidence="1">
    <location>
        <begin position="51"/>
        <end position="101"/>
    </location>
</feature>
<dbReference type="EMBL" id="HG793143">
    <property type="protein sequence ID" value="CRL23882.1"/>
    <property type="molecule type" value="Genomic_DNA"/>
</dbReference>
<organism evidence="2 3">
    <name type="scientific">Penicillium camemberti (strain FM 013)</name>
    <dbReference type="NCBI Taxonomy" id="1429867"/>
    <lineage>
        <taxon>Eukaryota</taxon>
        <taxon>Fungi</taxon>
        <taxon>Dikarya</taxon>
        <taxon>Ascomycota</taxon>
        <taxon>Pezizomycotina</taxon>
        <taxon>Eurotiomycetes</taxon>
        <taxon>Eurotiomycetidae</taxon>
        <taxon>Eurotiales</taxon>
        <taxon>Aspergillaceae</taxon>
        <taxon>Penicillium</taxon>
    </lineage>
</organism>
<dbReference type="Gene3D" id="1.20.1280.50">
    <property type="match status" value="1"/>
</dbReference>
<dbReference type="SUPFAM" id="SSF81383">
    <property type="entry name" value="F-box domain"/>
    <property type="match status" value="1"/>
</dbReference>
<dbReference type="PROSITE" id="PS50181">
    <property type="entry name" value="FBOX"/>
    <property type="match status" value="1"/>
</dbReference>
<dbReference type="STRING" id="1429867.A0A0G4PC46"/>
<dbReference type="SMART" id="SM00256">
    <property type="entry name" value="FBOX"/>
    <property type="match status" value="1"/>
</dbReference>
<gene>
    <name evidence="2" type="ORF">PCAMFM013_S010g000320</name>
</gene>
<reference evidence="2 3" key="1">
    <citation type="journal article" date="2014" name="Nat. Commun.">
        <title>Multiple recent horizontal transfers of a large genomic region in cheese making fungi.</title>
        <authorList>
            <person name="Cheeseman K."/>
            <person name="Ropars J."/>
            <person name="Renault P."/>
            <person name="Dupont J."/>
            <person name="Gouzy J."/>
            <person name="Branca A."/>
            <person name="Abraham A.L."/>
            <person name="Ceppi M."/>
            <person name="Conseiller E."/>
            <person name="Debuchy R."/>
            <person name="Malagnac F."/>
            <person name="Goarin A."/>
            <person name="Silar P."/>
            <person name="Lacoste S."/>
            <person name="Sallet E."/>
            <person name="Bensimon A."/>
            <person name="Giraud T."/>
            <person name="Brygoo Y."/>
        </authorList>
    </citation>
    <scope>NUCLEOTIDE SEQUENCE [LARGE SCALE GENOMIC DNA]</scope>
    <source>
        <strain evidence="3">FM 013</strain>
    </source>
</reference>